<protein>
    <submittedName>
        <fullName evidence="2">3724_t:CDS:1</fullName>
    </submittedName>
</protein>
<gene>
    <name evidence="2" type="ORF">FCALED_LOCUS12373</name>
</gene>
<dbReference type="AlphaFoldDB" id="A0A9N9EIL4"/>
<feature type="compositionally biased region" description="Polar residues" evidence="1">
    <location>
        <begin position="1"/>
        <end position="22"/>
    </location>
</feature>
<keyword evidence="3" id="KW-1185">Reference proteome</keyword>
<reference evidence="2" key="1">
    <citation type="submission" date="2021-06" db="EMBL/GenBank/DDBJ databases">
        <authorList>
            <person name="Kallberg Y."/>
            <person name="Tangrot J."/>
            <person name="Rosling A."/>
        </authorList>
    </citation>
    <scope>NUCLEOTIDE SEQUENCE</scope>
    <source>
        <strain evidence="2">UK204</strain>
    </source>
</reference>
<evidence type="ECO:0000313" key="2">
    <source>
        <dbReference type="EMBL" id="CAG8678459.1"/>
    </source>
</evidence>
<dbReference type="Proteomes" id="UP000789570">
    <property type="component" value="Unassembled WGS sequence"/>
</dbReference>
<evidence type="ECO:0000256" key="1">
    <source>
        <dbReference type="SAM" id="MobiDB-lite"/>
    </source>
</evidence>
<organism evidence="2 3">
    <name type="scientific">Funneliformis caledonium</name>
    <dbReference type="NCBI Taxonomy" id="1117310"/>
    <lineage>
        <taxon>Eukaryota</taxon>
        <taxon>Fungi</taxon>
        <taxon>Fungi incertae sedis</taxon>
        <taxon>Mucoromycota</taxon>
        <taxon>Glomeromycotina</taxon>
        <taxon>Glomeromycetes</taxon>
        <taxon>Glomerales</taxon>
        <taxon>Glomeraceae</taxon>
        <taxon>Funneliformis</taxon>
    </lineage>
</organism>
<accession>A0A9N9EIL4</accession>
<evidence type="ECO:0000313" key="3">
    <source>
        <dbReference type="Proteomes" id="UP000789570"/>
    </source>
</evidence>
<feature type="non-terminal residue" evidence="2">
    <location>
        <position position="1"/>
    </location>
</feature>
<sequence length="142" mass="16337">AVMDQETSSFSVNDDQSSPNNDQYDDGEDVDNSAIEPNDLESERKYATRLMNIETLPRNQNNLYIRYGIILLIISGQHTPTNNLFDMNALNESIRDKDPNIGIMTTSNDYENDLKIFKATKPETFRDDAYVSEYLTILRCHF</sequence>
<name>A0A9N9EIL4_9GLOM</name>
<feature type="region of interest" description="Disordered" evidence="1">
    <location>
        <begin position="1"/>
        <end position="41"/>
    </location>
</feature>
<proteinExistence type="predicted"/>
<comment type="caution">
    <text evidence="2">The sequence shown here is derived from an EMBL/GenBank/DDBJ whole genome shotgun (WGS) entry which is preliminary data.</text>
</comment>
<dbReference type="OrthoDB" id="2390771at2759"/>
<dbReference type="EMBL" id="CAJVPQ010005950">
    <property type="protein sequence ID" value="CAG8678459.1"/>
    <property type="molecule type" value="Genomic_DNA"/>
</dbReference>